<keyword evidence="1" id="KW-0479">Metal-binding</keyword>
<feature type="compositionally biased region" description="Low complexity" evidence="6">
    <location>
        <begin position="121"/>
        <end position="132"/>
    </location>
</feature>
<evidence type="ECO:0000259" key="7">
    <source>
        <dbReference type="PROSITE" id="PS50950"/>
    </source>
</evidence>
<dbReference type="GeneID" id="105031402"/>
<dbReference type="InterPro" id="IPR038441">
    <property type="entry name" value="THAP_Znf_sf"/>
</dbReference>
<sequence length="246" mass="26769">MVWCSVPGCADYKKAQTAGVTFHRLPAGDIPRSIQWLVAIRNAAYNVNTPVEKYPNVRVCSQHFKPEDFETDMKSQLMGLPGRRTLKSDAIPSIFPFTSKRKASDQTVSAQQKRIKAGTRSPSSAAASTSSAVQGNSTKPDADDDVNTSFSSADHVDILDESFWLGTKSSSHSDEGKTSRPRQEPKCIVLESKVMELMKFCQTCGRSITSTDISHIGTMMKVKWGCNGGHTGTWTSGPDASCCPRA</sequence>
<dbReference type="GO" id="GO:0008270">
    <property type="term" value="F:zinc ion binding"/>
    <property type="evidence" value="ECO:0007669"/>
    <property type="project" value="UniProtKB-KW"/>
</dbReference>
<dbReference type="InterPro" id="IPR006612">
    <property type="entry name" value="THAP_Znf"/>
</dbReference>
<keyword evidence="9" id="KW-1185">Reference proteome</keyword>
<accession>A0A3P8Z0T9</accession>
<dbReference type="Bgee" id="ENSELUG00000021371">
    <property type="expression patterns" value="Expressed in ovary and 3 other cell types or tissues"/>
</dbReference>
<evidence type="ECO:0000256" key="5">
    <source>
        <dbReference type="PROSITE-ProRule" id="PRU00309"/>
    </source>
</evidence>
<dbReference type="Proteomes" id="UP000265140">
    <property type="component" value="Chromosome 9"/>
</dbReference>
<dbReference type="OMA" id="DKDCTIV"/>
<dbReference type="OrthoDB" id="5982876at2759"/>
<dbReference type="Gene3D" id="6.20.210.20">
    <property type="entry name" value="THAP domain"/>
    <property type="match status" value="1"/>
</dbReference>
<reference evidence="8" key="2">
    <citation type="submission" date="2020-02" db="EMBL/GenBank/DDBJ databases">
        <title>Esox lucius (northern pike) genome, fEsoLuc1, primary haplotype.</title>
        <authorList>
            <person name="Myers G."/>
            <person name="Karagic N."/>
            <person name="Meyer A."/>
            <person name="Pippel M."/>
            <person name="Reichard M."/>
            <person name="Winkler S."/>
            <person name="Tracey A."/>
            <person name="Sims Y."/>
            <person name="Howe K."/>
            <person name="Rhie A."/>
            <person name="Formenti G."/>
            <person name="Durbin R."/>
            <person name="Fedrigo O."/>
            <person name="Jarvis E.D."/>
        </authorList>
    </citation>
    <scope>NUCLEOTIDE SEQUENCE [LARGE SCALE GENOMIC DNA]</scope>
</reference>
<name>A0A3P8Z0T9_ESOLU</name>
<evidence type="ECO:0000256" key="3">
    <source>
        <dbReference type="ARBA" id="ARBA00022833"/>
    </source>
</evidence>
<dbReference type="InParanoid" id="A0A3P8Z0T9"/>
<reference evidence="8" key="4">
    <citation type="submission" date="2025-09" db="UniProtKB">
        <authorList>
            <consortium name="Ensembl"/>
        </authorList>
    </citation>
    <scope>IDENTIFICATION</scope>
</reference>
<dbReference type="KEGG" id="els:105031402"/>
<reference evidence="8" key="3">
    <citation type="submission" date="2025-08" db="UniProtKB">
        <authorList>
            <consortium name="Ensembl"/>
        </authorList>
    </citation>
    <scope>IDENTIFICATION</scope>
</reference>
<protein>
    <recommendedName>
        <fullName evidence="7">THAP-type domain-containing protein</fullName>
    </recommendedName>
</protein>
<dbReference type="SUPFAM" id="SSF57716">
    <property type="entry name" value="Glucocorticoid receptor-like (DNA-binding domain)"/>
    <property type="match status" value="1"/>
</dbReference>
<dbReference type="PANTHER" id="PTHR46927">
    <property type="entry name" value="AGAP005574-PA"/>
    <property type="match status" value="1"/>
</dbReference>
<evidence type="ECO:0000313" key="9">
    <source>
        <dbReference type="Proteomes" id="UP000265140"/>
    </source>
</evidence>
<evidence type="ECO:0000256" key="1">
    <source>
        <dbReference type="ARBA" id="ARBA00022723"/>
    </source>
</evidence>
<keyword evidence="2 5" id="KW-0863">Zinc-finger</keyword>
<organism evidence="8 9">
    <name type="scientific">Esox lucius</name>
    <name type="common">Northern pike</name>
    <dbReference type="NCBI Taxonomy" id="8010"/>
    <lineage>
        <taxon>Eukaryota</taxon>
        <taxon>Metazoa</taxon>
        <taxon>Chordata</taxon>
        <taxon>Craniata</taxon>
        <taxon>Vertebrata</taxon>
        <taxon>Euteleostomi</taxon>
        <taxon>Actinopterygii</taxon>
        <taxon>Neopterygii</taxon>
        <taxon>Teleostei</taxon>
        <taxon>Protacanthopterygii</taxon>
        <taxon>Esociformes</taxon>
        <taxon>Esocidae</taxon>
        <taxon>Esox</taxon>
    </lineage>
</organism>
<dbReference type="Ensembl" id="ENSELUT00000033347.3">
    <property type="protein sequence ID" value="ENSELUP00000022414.2"/>
    <property type="gene ID" value="ENSELUG00000021371.3"/>
</dbReference>
<evidence type="ECO:0000313" key="8">
    <source>
        <dbReference type="Ensembl" id="ENSELUP00000022414.2"/>
    </source>
</evidence>
<feature type="domain" description="THAP-type" evidence="7">
    <location>
        <begin position="1"/>
        <end position="95"/>
    </location>
</feature>
<dbReference type="Pfam" id="PF05485">
    <property type="entry name" value="THAP"/>
    <property type="match status" value="1"/>
</dbReference>
<evidence type="ECO:0000256" key="4">
    <source>
        <dbReference type="ARBA" id="ARBA00023125"/>
    </source>
</evidence>
<keyword evidence="4 5" id="KW-0238">DNA-binding</keyword>
<dbReference type="SMART" id="SM00980">
    <property type="entry name" value="THAP"/>
    <property type="match status" value="1"/>
</dbReference>
<reference evidence="9" key="1">
    <citation type="journal article" date="2014" name="PLoS ONE">
        <title>The genome and linkage map of the northern pike (Esox lucius): conserved synteny revealed between the salmonid sister group and the Neoteleostei.</title>
        <authorList>
            <person name="Rondeau E.B."/>
            <person name="Minkley D.R."/>
            <person name="Leong J.S."/>
            <person name="Messmer A.M."/>
            <person name="Jantzen J.R."/>
            <person name="von Schalburg K.R."/>
            <person name="Lemon C."/>
            <person name="Bird N.H."/>
            <person name="Koop B.F."/>
        </authorList>
    </citation>
    <scope>NUCLEOTIDE SEQUENCE</scope>
</reference>
<feature type="region of interest" description="Disordered" evidence="6">
    <location>
        <begin position="102"/>
        <end position="149"/>
    </location>
</feature>
<proteinExistence type="predicted"/>
<dbReference type="InterPro" id="IPR052224">
    <property type="entry name" value="THAP_domain_protein"/>
</dbReference>
<evidence type="ECO:0000256" key="2">
    <source>
        <dbReference type="ARBA" id="ARBA00022771"/>
    </source>
</evidence>
<dbReference type="GeneTree" id="ENSGT01000000216832"/>
<dbReference type="PROSITE" id="PS50950">
    <property type="entry name" value="ZF_THAP"/>
    <property type="match status" value="1"/>
</dbReference>
<evidence type="ECO:0000256" key="6">
    <source>
        <dbReference type="SAM" id="MobiDB-lite"/>
    </source>
</evidence>
<dbReference type="PANTHER" id="PTHR46927:SF3">
    <property type="entry name" value="THAP-TYPE DOMAIN-CONTAINING PROTEIN"/>
    <property type="match status" value="1"/>
</dbReference>
<dbReference type="RefSeq" id="XP_010904105.2">
    <property type="nucleotide sequence ID" value="XM_010905803.4"/>
</dbReference>
<keyword evidence="3" id="KW-0862">Zinc</keyword>
<dbReference type="GO" id="GO:0003677">
    <property type="term" value="F:DNA binding"/>
    <property type="evidence" value="ECO:0007669"/>
    <property type="project" value="UniProtKB-UniRule"/>
</dbReference>
<dbReference type="SMART" id="SM00692">
    <property type="entry name" value="DM3"/>
    <property type="match status" value="1"/>
</dbReference>
<dbReference type="AlphaFoldDB" id="A0A3P8Z0T9"/>